<dbReference type="AlphaFoldDB" id="A0A239C8E1"/>
<gene>
    <name evidence="1" type="ORF">SAMN05444352_10433</name>
</gene>
<dbReference type="Pfam" id="PF24389">
    <property type="entry name" value="ORC-CDC6-like"/>
    <property type="match status" value="1"/>
</dbReference>
<accession>A0A239C8E1</accession>
<protein>
    <submittedName>
        <fullName evidence="1">Uncharacterized protein</fullName>
    </submittedName>
</protein>
<name>A0A239C8E1_9PSED</name>
<dbReference type="InterPro" id="IPR056955">
    <property type="entry name" value="ORC-CDC6-like"/>
</dbReference>
<keyword evidence="2" id="KW-1185">Reference proteome</keyword>
<evidence type="ECO:0000313" key="1">
    <source>
        <dbReference type="EMBL" id="SNS15891.1"/>
    </source>
</evidence>
<reference evidence="2" key="1">
    <citation type="submission" date="2017-06" db="EMBL/GenBank/DDBJ databases">
        <authorList>
            <person name="Varghese N."/>
            <person name="Submissions S."/>
        </authorList>
    </citation>
    <scope>NUCLEOTIDE SEQUENCE [LARGE SCALE GENOMIC DNA]</scope>
    <source>
        <strain evidence="2">DSM 22348</strain>
    </source>
</reference>
<evidence type="ECO:0000313" key="2">
    <source>
        <dbReference type="Proteomes" id="UP000198407"/>
    </source>
</evidence>
<dbReference type="RefSeq" id="WP_042121019.1">
    <property type="nucleotide sequence ID" value="NZ_FZOL01000004.1"/>
</dbReference>
<sequence>MPALADAFLKNRADNLPPDVFREFIVPPFFQHISIFQDKKSVRILGGRGCGKTMFLKFLCHGSTFSGDREDIGDEAFSNLGLYFRPDTGFCSLMTSDWLQGQRDGHAFSHYLTLSLVAEICEAIKTIDAATNLANGPLSIESARLGATLVNQLGLPEPSIDALQQKIEQGMAEFDLWVRNPDHCKPPQFVHFSVILTALANDLAKHSPRLEAIAFRVFVDEFENLLPRHREIVCDAIKHPSQRIAVHIAHKRDAVTDLKTSGVERIAEIHDIRTIDLESYLARDSDFDVLAAELFLFRIYQADGVISCPAFRPELLHDPKHLAYRLTEEYRQDVVNCVKQILPELSAPEIARMALQDQSLRQRVGKMIKKGLEFQGLERTVEVDDLINESVPEATVVLGAILNRKTQSGKEALGLFQKVLVSGRSKTDPFHKQGGWVDNNLYGCLFHLYAGLPRRPNILYSGFSRFCKIAAPNLRFFQELCHNTLLLGYQRKSANDIGSVLRVDYDTQATAVKQVSDAMFGDIMQLGPQGYRLLEFARRLGGLFEAYNRRRSQSEPEINHFSINEADTAGLSADAQMILREAKIWSVLRETKDTKNKADVDTAQFELVLNAIYAPHFRISYRKRRKITLTAAELDIILAQSDSSFETLVKQLVDSQDDDITAQITGSLF</sequence>
<proteinExistence type="predicted"/>
<dbReference type="Proteomes" id="UP000198407">
    <property type="component" value="Unassembled WGS sequence"/>
</dbReference>
<dbReference type="OrthoDB" id="271711at2"/>
<dbReference type="EMBL" id="FZOL01000004">
    <property type="protein sequence ID" value="SNS15891.1"/>
    <property type="molecule type" value="Genomic_DNA"/>
</dbReference>
<dbReference type="STRING" id="1215104.GCA_000730585_05029"/>
<organism evidence="1 2">
    <name type="scientific">Pseudomonas japonica</name>
    <dbReference type="NCBI Taxonomy" id="256466"/>
    <lineage>
        <taxon>Bacteria</taxon>
        <taxon>Pseudomonadati</taxon>
        <taxon>Pseudomonadota</taxon>
        <taxon>Gammaproteobacteria</taxon>
        <taxon>Pseudomonadales</taxon>
        <taxon>Pseudomonadaceae</taxon>
        <taxon>Pseudomonas</taxon>
    </lineage>
</organism>